<dbReference type="OrthoDB" id="59826at2"/>
<proteinExistence type="predicted"/>
<gene>
    <name evidence="2" type="ORF">CVO96_19220</name>
</gene>
<name>A0A2K3USR3_9DEIO</name>
<evidence type="ECO:0000256" key="1">
    <source>
        <dbReference type="SAM" id="Phobius"/>
    </source>
</evidence>
<keyword evidence="1" id="KW-0472">Membrane</keyword>
<accession>A0A2K3USR3</accession>
<feature type="transmembrane region" description="Helical" evidence="1">
    <location>
        <begin position="383"/>
        <end position="400"/>
    </location>
</feature>
<feature type="transmembrane region" description="Helical" evidence="1">
    <location>
        <begin position="301"/>
        <end position="334"/>
    </location>
</feature>
<dbReference type="AlphaFoldDB" id="A0A2K3USR3"/>
<keyword evidence="1" id="KW-1133">Transmembrane helix</keyword>
<dbReference type="RefSeq" id="WP_103314071.1">
    <property type="nucleotide sequence ID" value="NZ_PPPD01000003.1"/>
</dbReference>
<dbReference type="EMBL" id="PPPD01000003">
    <property type="protein sequence ID" value="PNY79557.1"/>
    <property type="molecule type" value="Genomic_DNA"/>
</dbReference>
<keyword evidence="3" id="KW-1185">Reference proteome</keyword>
<evidence type="ECO:0000313" key="2">
    <source>
        <dbReference type="EMBL" id="PNY79557.1"/>
    </source>
</evidence>
<feature type="transmembrane region" description="Helical" evidence="1">
    <location>
        <begin position="354"/>
        <end position="376"/>
    </location>
</feature>
<protein>
    <recommendedName>
        <fullName evidence="4">Polymer-forming cytoskeletal protein</fullName>
    </recommendedName>
</protein>
<dbReference type="Proteomes" id="UP000236379">
    <property type="component" value="Unassembled WGS sequence"/>
</dbReference>
<evidence type="ECO:0000313" key="3">
    <source>
        <dbReference type="Proteomes" id="UP000236379"/>
    </source>
</evidence>
<comment type="caution">
    <text evidence="2">The sequence shown here is derived from an EMBL/GenBank/DDBJ whole genome shotgun (WGS) entry which is preliminary data.</text>
</comment>
<sequence>MRDQHGIHGLLCRTGTLLVGLALSGGALALDWRTGETVTIGPSEVIRDDLYVAGTDVRIDGTVTGDLIAAGQRVRIAGNVRGDVWAAGGTVTLAGRVGRSARLAGSVLTLEPGTSIARDLLAGGVGLDLAPGARIGRDLAFGGAQTRLNGTVTRNAYLGATAVQLGGTVGGNARLNVDNRASWPQNWTPGMVRPDPLPSGVRFMPGGRVAGDLTLQMPDRPMIPARQVGGQMHYQPTAVLPTPRVGVPRPPANPLGLNLLRDFAGLSLMALLLVGLARTPLSEVSLRLRRAPGTSLGYGTLIALGFPLGVLALFGVGVTLAALLTLLGLGALGLPLGLIGAPTLLGLGALVMWLGWWVAQGLAAVLLGQWLLGALAPERRPALWIRVLLGALTLAALTQLPVLGTLVTLGALLAALGATWLWWRPPPSRVGPLFTPYPA</sequence>
<organism evidence="2 3">
    <name type="scientific">Deinococcus koreensis</name>
    <dbReference type="NCBI Taxonomy" id="2054903"/>
    <lineage>
        <taxon>Bacteria</taxon>
        <taxon>Thermotogati</taxon>
        <taxon>Deinococcota</taxon>
        <taxon>Deinococci</taxon>
        <taxon>Deinococcales</taxon>
        <taxon>Deinococcaceae</taxon>
        <taxon>Deinococcus</taxon>
    </lineage>
</organism>
<reference evidence="2 3" key="1">
    <citation type="submission" date="2018-01" db="EMBL/GenBank/DDBJ databases">
        <title>Deinococcus koreensis sp. nov., a radiation-resistant bacterium isolated from river water.</title>
        <authorList>
            <person name="Choi A."/>
        </authorList>
    </citation>
    <scope>NUCLEOTIDE SEQUENCE [LARGE SCALE GENOMIC DNA]</scope>
    <source>
        <strain evidence="2 3">SJW1-2</strain>
    </source>
</reference>
<evidence type="ECO:0008006" key="4">
    <source>
        <dbReference type="Google" id="ProtNLM"/>
    </source>
</evidence>
<keyword evidence="1" id="KW-0812">Transmembrane</keyword>